<keyword evidence="5 7" id="KW-1133">Transmembrane helix</keyword>
<feature type="transmembrane region" description="Helical" evidence="7">
    <location>
        <begin position="123"/>
        <end position="143"/>
    </location>
</feature>
<dbReference type="InterPro" id="IPR002010">
    <property type="entry name" value="T3SS_IM_R"/>
</dbReference>
<evidence type="ECO:0000313" key="8">
    <source>
        <dbReference type="EMBL" id="MDG5752890.1"/>
    </source>
</evidence>
<accession>A0ABT6H1M5</accession>
<name>A0ABT6H1M5_9BACI</name>
<comment type="subcellular location">
    <subcellularLocation>
        <location evidence="1">Cell membrane</location>
        <topology evidence="1">Multi-pass membrane protein</topology>
    </subcellularLocation>
</comment>
<feature type="transmembrane region" description="Helical" evidence="7">
    <location>
        <begin position="163"/>
        <end position="196"/>
    </location>
</feature>
<keyword evidence="8" id="KW-0966">Cell projection</keyword>
<keyword evidence="4 7" id="KW-0812">Transmembrane</keyword>
<evidence type="ECO:0000256" key="2">
    <source>
        <dbReference type="ARBA" id="ARBA00009772"/>
    </source>
</evidence>
<protein>
    <submittedName>
        <fullName evidence="8">Flagellar biosynthetic protein FliR</fullName>
    </submittedName>
</protein>
<dbReference type="RefSeq" id="WP_124563985.1">
    <property type="nucleotide sequence ID" value="NZ_JARRRY010000001.1"/>
</dbReference>
<dbReference type="PANTHER" id="PTHR30065">
    <property type="entry name" value="FLAGELLAR BIOSYNTHETIC PROTEIN FLIR"/>
    <property type="match status" value="1"/>
</dbReference>
<reference evidence="8 9" key="1">
    <citation type="submission" date="2023-04" db="EMBL/GenBank/DDBJ databases">
        <title>Ectobacillus antri isolated from activated sludge.</title>
        <authorList>
            <person name="Yan P."/>
            <person name="Liu X."/>
        </authorList>
    </citation>
    <scope>NUCLEOTIDE SEQUENCE [LARGE SCALE GENOMIC DNA]</scope>
    <source>
        <strain evidence="8 9">C18H</strain>
    </source>
</reference>
<feature type="transmembrane region" description="Helical" evidence="7">
    <location>
        <begin position="63"/>
        <end position="86"/>
    </location>
</feature>
<evidence type="ECO:0000256" key="6">
    <source>
        <dbReference type="ARBA" id="ARBA00023136"/>
    </source>
</evidence>
<evidence type="ECO:0000256" key="5">
    <source>
        <dbReference type="ARBA" id="ARBA00022989"/>
    </source>
</evidence>
<feature type="transmembrane region" description="Helical" evidence="7">
    <location>
        <begin position="6"/>
        <end position="26"/>
    </location>
</feature>
<keyword evidence="6 7" id="KW-0472">Membrane</keyword>
<evidence type="ECO:0000256" key="3">
    <source>
        <dbReference type="ARBA" id="ARBA00022475"/>
    </source>
</evidence>
<sequence length="253" mass="27783">MTVDLWLAAFLAFCRIGSFLFFLPIFSGRAIPVIAKTTFGMALAFSVADQIDVAKLTTLPAILAYVVTQLVIGISLAKIVEFLFVVPKMAGHILDMDLGISQATLFDINTSPQSTILSTIFDIFFVLIFIAMGGLDYLVATILKSFEYTETAAALLQESFIKSVLATLLFAITSAVQIALPIMGSLFLVNFVLILIGKQTPQLNIFMNAFVVKITFGIFLVGASVPMFSYVFKNLTNTLLDEYTNLFNFFLTK</sequence>
<gene>
    <name evidence="8" type="ORF">P6P90_02600</name>
</gene>
<comment type="similarity">
    <text evidence="2">Belongs to the FliR/MopE/SpaR family.</text>
</comment>
<dbReference type="PANTHER" id="PTHR30065:SF1">
    <property type="entry name" value="SURFACE PRESENTATION OF ANTIGENS PROTEIN SPAR"/>
    <property type="match status" value="1"/>
</dbReference>
<feature type="transmembrane region" description="Helical" evidence="7">
    <location>
        <begin position="208"/>
        <end position="232"/>
    </location>
</feature>
<dbReference type="Proteomes" id="UP001218246">
    <property type="component" value="Unassembled WGS sequence"/>
</dbReference>
<evidence type="ECO:0000313" key="9">
    <source>
        <dbReference type="Proteomes" id="UP001218246"/>
    </source>
</evidence>
<evidence type="ECO:0000256" key="4">
    <source>
        <dbReference type="ARBA" id="ARBA00022692"/>
    </source>
</evidence>
<keyword evidence="3" id="KW-1003">Cell membrane</keyword>
<keyword evidence="8" id="KW-0282">Flagellum</keyword>
<keyword evidence="9" id="KW-1185">Reference proteome</keyword>
<dbReference type="Pfam" id="PF01311">
    <property type="entry name" value="Bac_export_1"/>
    <property type="match status" value="1"/>
</dbReference>
<evidence type="ECO:0000256" key="1">
    <source>
        <dbReference type="ARBA" id="ARBA00004651"/>
    </source>
</evidence>
<dbReference type="EMBL" id="JARULN010000001">
    <property type="protein sequence ID" value="MDG5752890.1"/>
    <property type="molecule type" value="Genomic_DNA"/>
</dbReference>
<keyword evidence="8" id="KW-0969">Cilium</keyword>
<proteinExistence type="inferred from homology"/>
<dbReference type="PRINTS" id="PR00953">
    <property type="entry name" value="TYPE3IMRPROT"/>
</dbReference>
<organism evidence="8 9">
    <name type="scientific">Ectobacillus antri</name>
    <dbReference type="NCBI Taxonomy" id="2486280"/>
    <lineage>
        <taxon>Bacteria</taxon>
        <taxon>Bacillati</taxon>
        <taxon>Bacillota</taxon>
        <taxon>Bacilli</taxon>
        <taxon>Bacillales</taxon>
        <taxon>Bacillaceae</taxon>
        <taxon>Ectobacillus</taxon>
    </lineage>
</organism>
<evidence type="ECO:0000256" key="7">
    <source>
        <dbReference type="SAM" id="Phobius"/>
    </source>
</evidence>
<comment type="caution">
    <text evidence="8">The sequence shown here is derived from an EMBL/GenBank/DDBJ whole genome shotgun (WGS) entry which is preliminary data.</text>
</comment>